<feature type="compositionally biased region" description="Polar residues" evidence="1">
    <location>
        <begin position="143"/>
        <end position="155"/>
    </location>
</feature>
<protein>
    <submittedName>
        <fullName evidence="2">Uncharacterized protein</fullName>
    </submittedName>
</protein>
<feature type="compositionally biased region" description="Basic and acidic residues" evidence="1">
    <location>
        <begin position="188"/>
        <end position="198"/>
    </location>
</feature>
<gene>
    <name evidence="2" type="ORF">PINE0816_LOCUS5421</name>
</gene>
<organism evidence="2">
    <name type="scientific">Proboscia inermis</name>
    <dbReference type="NCBI Taxonomy" id="420281"/>
    <lineage>
        <taxon>Eukaryota</taxon>
        <taxon>Sar</taxon>
        <taxon>Stramenopiles</taxon>
        <taxon>Ochrophyta</taxon>
        <taxon>Bacillariophyta</taxon>
        <taxon>Coscinodiscophyceae</taxon>
        <taxon>Rhizosoleniophycidae</taxon>
        <taxon>Rhizosoleniales</taxon>
        <taxon>Rhizosoleniaceae</taxon>
        <taxon>Proboscia</taxon>
    </lineage>
</organism>
<name>A0A7S0C241_9STRA</name>
<feature type="region of interest" description="Disordered" evidence="1">
    <location>
        <begin position="105"/>
        <end position="124"/>
    </location>
</feature>
<evidence type="ECO:0000313" key="2">
    <source>
        <dbReference type="EMBL" id="CAD8409298.1"/>
    </source>
</evidence>
<dbReference type="AlphaFoldDB" id="A0A7S0C241"/>
<feature type="compositionally biased region" description="Low complexity" evidence="1">
    <location>
        <begin position="110"/>
        <end position="124"/>
    </location>
</feature>
<reference evidence="2" key="1">
    <citation type="submission" date="2021-01" db="EMBL/GenBank/DDBJ databases">
        <authorList>
            <person name="Corre E."/>
            <person name="Pelletier E."/>
            <person name="Niang G."/>
            <person name="Scheremetjew M."/>
            <person name="Finn R."/>
            <person name="Kale V."/>
            <person name="Holt S."/>
            <person name="Cochrane G."/>
            <person name="Meng A."/>
            <person name="Brown T."/>
            <person name="Cohen L."/>
        </authorList>
    </citation>
    <scope>NUCLEOTIDE SEQUENCE</scope>
    <source>
        <strain evidence="2">CCAP1064/1</strain>
    </source>
</reference>
<feature type="compositionally biased region" description="Polar residues" evidence="1">
    <location>
        <begin position="199"/>
        <end position="210"/>
    </location>
</feature>
<dbReference type="EMBL" id="HBEL01011426">
    <property type="protein sequence ID" value="CAD8409298.1"/>
    <property type="molecule type" value="Transcribed_RNA"/>
</dbReference>
<feature type="region of interest" description="Disordered" evidence="1">
    <location>
        <begin position="188"/>
        <end position="222"/>
    </location>
</feature>
<feature type="region of interest" description="Disordered" evidence="1">
    <location>
        <begin position="131"/>
        <end position="165"/>
    </location>
</feature>
<sequence length="235" mass="26121">MLAALRGEKASTMHQAHQQALLAATSSQSGLINSSWQAAASFLRQQQEIRQQQQEIRQQRAILQAAAAEAAAEAAESANVNYNHSVNPQHQQLLLQLQCLQQKSNYPYNSSHSGQSQASNQQQQQLLLQLQQQMQKNSQQGSFSDENSVSQSGPQNRGERSLMDGIHKIETKTISVKTMNKANDTLKKTENAKNEQNNKDNAVQRPTTFPCSARGMPDGHNSKVRSFNSFELSLY</sequence>
<feature type="compositionally biased region" description="Low complexity" evidence="1">
    <location>
        <begin position="131"/>
        <end position="142"/>
    </location>
</feature>
<accession>A0A7S0C241</accession>
<proteinExistence type="predicted"/>
<evidence type="ECO:0000256" key="1">
    <source>
        <dbReference type="SAM" id="MobiDB-lite"/>
    </source>
</evidence>